<gene>
    <name evidence="1" type="ORF">I5589_02255</name>
</gene>
<reference evidence="1 2" key="1">
    <citation type="submission" date="2020-11" db="EMBL/GenBank/DDBJ databases">
        <title>Enhanced detection system for hospital associated transmission using whole genome sequencing surveillance.</title>
        <authorList>
            <person name="Harrison L.H."/>
            <person name="Van Tyne D."/>
            <person name="Marsh J.W."/>
            <person name="Griffith M.P."/>
            <person name="Snyder D.J."/>
            <person name="Cooper V.S."/>
            <person name="Mustapha M."/>
        </authorList>
    </citation>
    <scope>NUCLEOTIDE SEQUENCE [LARGE SCALE GENOMIC DNA]</scope>
    <source>
        <strain evidence="1 2">BC00020</strain>
    </source>
</reference>
<dbReference type="Gene3D" id="3.40.50.1820">
    <property type="entry name" value="alpha/beta hydrolase"/>
    <property type="match status" value="1"/>
</dbReference>
<evidence type="ECO:0000313" key="1">
    <source>
        <dbReference type="EMBL" id="MBJ9685894.1"/>
    </source>
</evidence>
<dbReference type="RefSeq" id="WP_196480568.1">
    <property type="nucleotide sequence ID" value="NZ_CAAAFK010000009.1"/>
</dbReference>
<organism evidence="1 2">
    <name type="scientific">Burkholderia vietnamiensis</name>
    <dbReference type="NCBI Taxonomy" id="60552"/>
    <lineage>
        <taxon>Bacteria</taxon>
        <taxon>Pseudomonadati</taxon>
        <taxon>Pseudomonadota</taxon>
        <taxon>Betaproteobacteria</taxon>
        <taxon>Burkholderiales</taxon>
        <taxon>Burkholderiaceae</taxon>
        <taxon>Burkholderia</taxon>
        <taxon>Burkholderia cepacia complex</taxon>
    </lineage>
</organism>
<accession>A0ABS1AP33</accession>
<comment type="caution">
    <text evidence="1">The sequence shown here is derived from an EMBL/GenBank/DDBJ whole genome shotgun (WGS) entry which is preliminary data.</text>
</comment>
<dbReference type="EMBL" id="JADVKH010000003">
    <property type="protein sequence ID" value="MBJ9685894.1"/>
    <property type="molecule type" value="Genomic_DNA"/>
</dbReference>
<evidence type="ECO:0008006" key="3">
    <source>
        <dbReference type="Google" id="ProtNLM"/>
    </source>
</evidence>
<dbReference type="InterPro" id="IPR029058">
    <property type="entry name" value="AB_hydrolase_fold"/>
</dbReference>
<evidence type="ECO:0000313" key="2">
    <source>
        <dbReference type="Proteomes" id="UP000808215"/>
    </source>
</evidence>
<name>A0ABS1AP33_BURVI</name>
<protein>
    <recommendedName>
        <fullName evidence="3">Alpha/beta hydrolase fold-3 domain-containing protein</fullName>
    </recommendedName>
</protein>
<dbReference type="GeneID" id="93093477"/>
<keyword evidence="2" id="KW-1185">Reference proteome</keyword>
<sequence>MSPDALRAAAPGTHRLPALAGLPIVAVTAEASAFAAASAPAVAQLNAAGSRAEVLHLPDHRVFGNGHGLIYEKNSDEALAPVLSWLVEHTEAAEPLHSTS</sequence>
<dbReference type="Proteomes" id="UP000808215">
    <property type="component" value="Unassembled WGS sequence"/>
</dbReference>
<proteinExistence type="predicted"/>